<evidence type="ECO:0000313" key="2">
    <source>
        <dbReference type="Proteomes" id="UP000054538"/>
    </source>
</evidence>
<sequence length="83" mass="9369">MHQRDLQCPSMSMAAEGCRNPVKGRPGCALCHWDWNGKNTNLLDASPVPSGWDPGYSDAHKHAWQAECGITWKGWHMSHSYKF</sequence>
<keyword evidence="2" id="KW-1185">Reference proteome</keyword>
<dbReference type="Proteomes" id="UP000054538">
    <property type="component" value="Unassembled WGS sequence"/>
</dbReference>
<evidence type="ECO:0000313" key="1">
    <source>
        <dbReference type="EMBL" id="KIK92439.1"/>
    </source>
</evidence>
<gene>
    <name evidence="1" type="ORF">PAXRUDRAFT_792984</name>
</gene>
<dbReference type="EMBL" id="KN825280">
    <property type="protein sequence ID" value="KIK92439.1"/>
    <property type="molecule type" value="Genomic_DNA"/>
</dbReference>
<organism evidence="1 2">
    <name type="scientific">Paxillus rubicundulus Ve08.2h10</name>
    <dbReference type="NCBI Taxonomy" id="930991"/>
    <lineage>
        <taxon>Eukaryota</taxon>
        <taxon>Fungi</taxon>
        <taxon>Dikarya</taxon>
        <taxon>Basidiomycota</taxon>
        <taxon>Agaricomycotina</taxon>
        <taxon>Agaricomycetes</taxon>
        <taxon>Agaricomycetidae</taxon>
        <taxon>Boletales</taxon>
        <taxon>Paxilineae</taxon>
        <taxon>Paxillaceae</taxon>
        <taxon>Paxillus</taxon>
    </lineage>
</organism>
<dbReference type="AlphaFoldDB" id="A0A0D0DZF5"/>
<proteinExistence type="predicted"/>
<reference evidence="1 2" key="1">
    <citation type="submission" date="2014-04" db="EMBL/GenBank/DDBJ databases">
        <authorList>
            <consortium name="DOE Joint Genome Institute"/>
            <person name="Kuo A."/>
            <person name="Kohler A."/>
            <person name="Jargeat P."/>
            <person name="Nagy L.G."/>
            <person name="Floudas D."/>
            <person name="Copeland A."/>
            <person name="Barry K.W."/>
            <person name="Cichocki N."/>
            <person name="Veneault-Fourrey C."/>
            <person name="LaButti K."/>
            <person name="Lindquist E.A."/>
            <person name="Lipzen A."/>
            <person name="Lundell T."/>
            <person name="Morin E."/>
            <person name="Murat C."/>
            <person name="Sun H."/>
            <person name="Tunlid A."/>
            <person name="Henrissat B."/>
            <person name="Grigoriev I.V."/>
            <person name="Hibbett D.S."/>
            <person name="Martin F."/>
            <person name="Nordberg H.P."/>
            <person name="Cantor M.N."/>
            <person name="Hua S.X."/>
        </authorList>
    </citation>
    <scope>NUCLEOTIDE SEQUENCE [LARGE SCALE GENOMIC DNA]</scope>
    <source>
        <strain evidence="1 2">Ve08.2h10</strain>
    </source>
</reference>
<name>A0A0D0DZF5_9AGAM</name>
<reference evidence="2" key="2">
    <citation type="submission" date="2015-01" db="EMBL/GenBank/DDBJ databases">
        <title>Evolutionary Origins and Diversification of the Mycorrhizal Mutualists.</title>
        <authorList>
            <consortium name="DOE Joint Genome Institute"/>
            <consortium name="Mycorrhizal Genomics Consortium"/>
            <person name="Kohler A."/>
            <person name="Kuo A."/>
            <person name="Nagy L.G."/>
            <person name="Floudas D."/>
            <person name="Copeland A."/>
            <person name="Barry K.W."/>
            <person name="Cichocki N."/>
            <person name="Veneault-Fourrey C."/>
            <person name="LaButti K."/>
            <person name="Lindquist E.A."/>
            <person name="Lipzen A."/>
            <person name="Lundell T."/>
            <person name="Morin E."/>
            <person name="Murat C."/>
            <person name="Riley R."/>
            <person name="Ohm R."/>
            <person name="Sun H."/>
            <person name="Tunlid A."/>
            <person name="Henrissat B."/>
            <person name="Grigoriev I.V."/>
            <person name="Hibbett D.S."/>
            <person name="Martin F."/>
        </authorList>
    </citation>
    <scope>NUCLEOTIDE SEQUENCE [LARGE SCALE GENOMIC DNA]</scope>
    <source>
        <strain evidence="2">Ve08.2h10</strain>
    </source>
</reference>
<dbReference type="HOGENOM" id="CLU_2543266_0_0_1"/>
<accession>A0A0D0DZF5</accession>
<protein>
    <submittedName>
        <fullName evidence="1">Unplaced genomic scaffold scaffold_458, whole genome shotgun sequence</fullName>
    </submittedName>
</protein>
<feature type="non-terminal residue" evidence="1">
    <location>
        <position position="1"/>
    </location>
</feature>
<dbReference type="InParanoid" id="A0A0D0DZF5"/>